<organism evidence="1 2">
    <name type="scientific">Fusibacter bizertensis</name>
    <dbReference type="NCBI Taxonomy" id="1488331"/>
    <lineage>
        <taxon>Bacteria</taxon>
        <taxon>Bacillati</taxon>
        <taxon>Bacillota</taxon>
        <taxon>Clostridia</taxon>
        <taxon>Eubacteriales</taxon>
        <taxon>Eubacteriales Family XII. Incertae Sedis</taxon>
        <taxon>Fusibacter</taxon>
    </lineage>
</organism>
<evidence type="ECO:0000313" key="2">
    <source>
        <dbReference type="Proteomes" id="UP001158045"/>
    </source>
</evidence>
<gene>
    <name evidence="1" type="ORF">QE109_13955</name>
</gene>
<keyword evidence="2" id="KW-1185">Reference proteome</keyword>
<sequence length="40" mass="4699">MEISVLPKNSQATEREVRSLKHMKRQGLRILALFVLTIYQ</sequence>
<protein>
    <submittedName>
        <fullName evidence="1">Uncharacterized protein</fullName>
    </submittedName>
</protein>
<proteinExistence type="predicted"/>
<comment type="caution">
    <text evidence="1">The sequence shown here is derived from an EMBL/GenBank/DDBJ whole genome shotgun (WGS) entry which is preliminary data.</text>
</comment>
<dbReference type="EMBL" id="JARYZI010000010">
    <property type="protein sequence ID" value="MDH8679257.1"/>
    <property type="molecule type" value="Genomic_DNA"/>
</dbReference>
<accession>A0ABT6NFV5</accession>
<reference evidence="1 2" key="1">
    <citation type="submission" date="2023-04" db="EMBL/GenBank/DDBJ databases">
        <title>Fusibacter bizertensis strain WBS, isolated from littoral bottom sediments of the Arctic seas - biochemical and genomic analysis.</title>
        <authorList>
            <person name="Brioukhanov A.L."/>
        </authorList>
    </citation>
    <scope>NUCLEOTIDE SEQUENCE [LARGE SCALE GENOMIC DNA]</scope>
    <source>
        <strain evidence="1 2">WBS</strain>
    </source>
</reference>
<name>A0ABT6NFV5_9FIRM</name>
<evidence type="ECO:0000313" key="1">
    <source>
        <dbReference type="EMBL" id="MDH8679257.1"/>
    </source>
</evidence>
<dbReference type="Proteomes" id="UP001158045">
    <property type="component" value="Unassembled WGS sequence"/>
</dbReference>
<dbReference type="RefSeq" id="WP_281095150.1">
    <property type="nucleotide sequence ID" value="NZ_JARYZI010000010.1"/>
</dbReference>